<name>A0A6A5XYW3_9PLEO</name>
<feature type="region of interest" description="Disordered" evidence="1">
    <location>
        <begin position="266"/>
        <end position="292"/>
    </location>
</feature>
<feature type="compositionally biased region" description="Polar residues" evidence="1">
    <location>
        <begin position="1226"/>
        <end position="1236"/>
    </location>
</feature>
<dbReference type="Proteomes" id="UP000799778">
    <property type="component" value="Unassembled WGS sequence"/>
</dbReference>
<gene>
    <name evidence="2" type="ORF">BU24DRAFT_491344</name>
</gene>
<feature type="compositionally biased region" description="Polar residues" evidence="1">
    <location>
        <begin position="560"/>
        <end position="574"/>
    </location>
</feature>
<feature type="region of interest" description="Disordered" evidence="1">
    <location>
        <begin position="822"/>
        <end position="956"/>
    </location>
</feature>
<feature type="compositionally biased region" description="Basic and acidic residues" evidence="1">
    <location>
        <begin position="412"/>
        <end position="423"/>
    </location>
</feature>
<feature type="region of interest" description="Disordered" evidence="1">
    <location>
        <begin position="116"/>
        <end position="226"/>
    </location>
</feature>
<feature type="region of interest" description="Disordered" evidence="1">
    <location>
        <begin position="1144"/>
        <end position="1273"/>
    </location>
</feature>
<evidence type="ECO:0000313" key="3">
    <source>
        <dbReference type="Proteomes" id="UP000799778"/>
    </source>
</evidence>
<evidence type="ECO:0000256" key="1">
    <source>
        <dbReference type="SAM" id="MobiDB-lite"/>
    </source>
</evidence>
<feature type="compositionally biased region" description="Polar residues" evidence="1">
    <location>
        <begin position="1"/>
        <end position="15"/>
    </location>
</feature>
<feature type="region of interest" description="Disordered" evidence="1">
    <location>
        <begin position="1"/>
        <end position="60"/>
    </location>
</feature>
<protein>
    <submittedName>
        <fullName evidence="2">Uncharacterized protein</fullName>
    </submittedName>
</protein>
<feature type="region of interest" description="Disordered" evidence="1">
    <location>
        <begin position="371"/>
        <end position="437"/>
    </location>
</feature>
<feature type="compositionally biased region" description="Polar residues" evidence="1">
    <location>
        <begin position="209"/>
        <end position="226"/>
    </location>
</feature>
<sequence>MSSKKFFSWSKNRSPSEPYHRTGGLLTIDTSVGDKGKEPGPAVPSKNTPRNGRRRPPNLNLTIPRGYNGHLNCLTPASARHNAAFVNSATNLLAVVNDMLRSPALSASLCPRSAEIHKPLPSRPRSVSLPSTPDLPVELPGSILLDNQGLPSAPVAGPSTHSSDTMRSVRSGNPISSNAAAKSTPSKVLQHKSSLSESSLKRRSKSRPNLITTPTTQSTESKLTACSASTNGGQTIASNDSTQACVGVERQLQPAPLIVEEKLLKRASGEGSSRRNEANTSTTPTPTSVRSQRIEELKATITAQDSTISTLQAQFGSLRKSHEAEIASLQDAHSAAVASLQDYTRVLEEQQSQRTLHHASSNHFLMLLDTTENPLSPGLQSPTKDSPLTAAGTNSANSIRSFQSALEQQTRQTKDNAEMENLKRKLSAARRPETGNRDMVRELNQYKQNNTALQKQIESLMAKLNESRKNERLLSSTLADIDKNVTQWQEKAKKVEKLEKSTAAMQNSIDHLSHRLELANCDKLDAQEALLNARMRQSPFDPKLPNQHLSNHLPNEPHMSMSTVFSSGSPSSHGNDPHESSTLAAFIAHIERLQEQLKQKDVSLGEADEKYGDLRDQHELLVREHHDLTLHCDIQSKILGKNKQSEIYIDQLRTAIIERESMIGEKDKALRMVERQLEHHKLLLHAEIRRHATMSLFTDTNTEPLPDLTSLASKEDIDRWILRLQARLRKDVSSEGSDNQFSQMNIDDLRKEIDFYVREIIYYKLDIKGYKSDIKKLKNIAQRMGDYGSRTNDVESPTPSLCRCGDTPVRARFPFGVAGLSISNTPSPISTGPISASASTKQPTPTPTETKPLASEPSSGDTLKPTVTTPLQATFDQASIRVAVPQTPTRKTAGNVANEADGIDPGISPRSNPRLSPDRRRPTPTSPGQERSCEMATNFPLSTPAAPKRMDTQRSNSDSIIQMYAAPRTPEWSPAAVSVVPNGEVTDNARIVGTRTRSASVSEATKEKSTPERPPRPKYGLYESPASKGLNNETSTAPRVDVMAEALKNPPAQSRPTLQARFEGKLADLTKEVRGLSSNHLSRSNSTGSNSAIPPPLSLRPRAGSAGSSTAAIGQVASPQRKPSDASGASVPFIIAMPSPYVTNPPLSPSPTPTLPPPTCSITSKSATKPQPSTSRTGVGGTMASSTPLTSPISPPHPDSAKSFFDAADGGSSNTSKIPSPRQAPASHSRNVSLNSIGRKGTPATSAIEGLTTHSHHHHHHHSRNASASSTTSATYSLRNAVQGLPASLIKGKGKARKESISGPTPLASPFDVERGVVGAVGGGGIGEAI</sequence>
<feature type="compositionally biased region" description="Basic residues" evidence="1">
    <location>
        <begin position="1254"/>
        <end position="1264"/>
    </location>
</feature>
<feature type="compositionally biased region" description="Polar residues" evidence="1">
    <location>
        <begin position="159"/>
        <end position="187"/>
    </location>
</feature>
<proteinExistence type="predicted"/>
<feature type="compositionally biased region" description="Low complexity" evidence="1">
    <location>
        <begin position="1103"/>
        <end position="1114"/>
    </location>
</feature>
<feature type="compositionally biased region" description="Polar residues" evidence="1">
    <location>
        <begin position="822"/>
        <end position="839"/>
    </location>
</feature>
<feature type="compositionally biased region" description="Polar residues" evidence="1">
    <location>
        <begin position="856"/>
        <end position="877"/>
    </location>
</feature>
<feature type="region of interest" description="Disordered" evidence="1">
    <location>
        <begin position="1076"/>
        <end position="1128"/>
    </location>
</feature>
<feature type="compositionally biased region" description="Basic and acidic residues" evidence="1">
    <location>
        <begin position="1004"/>
        <end position="1015"/>
    </location>
</feature>
<feature type="compositionally biased region" description="Pro residues" evidence="1">
    <location>
        <begin position="1146"/>
        <end position="1159"/>
    </location>
</feature>
<keyword evidence="3" id="KW-1185">Reference proteome</keyword>
<evidence type="ECO:0000313" key="2">
    <source>
        <dbReference type="EMBL" id="KAF2018372.1"/>
    </source>
</evidence>
<accession>A0A6A5XYW3</accession>
<feature type="compositionally biased region" description="Polar residues" evidence="1">
    <location>
        <begin position="371"/>
        <end position="411"/>
    </location>
</feature>
<dbReference type="OrthoDB" id="5431474at2759"/>
<feature type="compositionally biased region" description="Low complexity" evidence="1">
    <location>
        <begin position="840"/>
        <end position="852"/>
    </location>
</feature>
<organism evidence="2 3">
    <name type="scientific">Aaosphaeria arxii CBS 175.79</name>
    <dbReference type="NCBI Taxonomy" id="1450172"/>
    <lineage>
        <taxon>Eukaryota</taxon>
        <taxon>Fungi</taxon>
        <taxon>Dikarya</taxon>
        <taxon>Ascomycota</taxon>
        <taxon>Pezizomycotina</taxon>
        <taxon>Dothideomycetes</taxon>
        <taxon>Pleosporomycetidae</taxon>
        <taxon>Pleosporales</taxon>
        <taxon>Pleosporales incertae sedis</taxon>
        <taxon>Aaosphaeria</taxon>
    </lineage>
</organism>
<feature type="compositionally biased region" description="Basic and acidic residues" evidence="1">
    <location>
        <begin position="266"/>
        <end position="277"/>
    </location>
</feature>
<feature type="region of interest" description="Disordered" evidence="1">
    <location>
        <begin position="541"/>
        <end position="579"/>
    </location>
</feature>
<dbReference type="GeneID" id="54291183"/>
<feature type="compositionally biased region" description="Polar residues" evidence="1">
    <location>
        <begin position="1160"/>
        <end position="1177"/>
    </location>
</feature>
<reference evidence="2" key="1">
    <citation type="journal article" date="2020" name="Stud. Mycol.">
        <title>101 Dothideomycetes genomes: a test case for predicting lifestyles and emergence of pathogens.</title>
        <authorList>
            <person name="Haridas S."/>
            <person name="Albert R."/>
            <person name="Binder M."/>
            <person name="Bloem J."/>
            <person name="Labutti K."/>
            <person name="Salamov A."/>
            <person name="Andreopoulos B."/>
            <person name="Baker S."/>
            <person name="Barry K."/>
            <person name="Bills G."/>
            <person name="Bluhm B."/>
            <person name="Cannon C."/>
            <person name="Castanera R."/>
            <person name="Culley D."/>
            <person name="Daum C."/>
            <person name="Ezra D."/>
            <person name="Gonzalez J."/>
            <person name="Henrissat B."/>
            <person name="Kuo A."/>
            <person name="Liang C."/>
            <person name="Lipzen A."/>
            <person name="Lutzoni F."/>
            <person name="Magnuson J."/>
            <person name="Mondo S."/>
            <person name="Nolan M."/>
            <person name="Ohm R."/>
            <person name="Pangilinan J."/>
            <person name="Park H.-J."/>
            <person name="Ramirez L."/>
            <person name="Alfaro M."/>
            <person name="Sun H."/>
            <person name="Tritt A."/>
            <person name="Yoshinaga Y."/>
            <person name="Zwiers L.-H."/>
            <person name="Turgeon B."/>
            <person name="Goodwin S."/>
            <person name="Spatafora J."/>
            <person name="Crous P."/>
            <person name="Grigoriev I."/>
        </authorList>
    </citation>
    <scope>NUCLEOTIDE SEQUENCE</scope>
    <source>
        <strain evidence="2">CBS 175.79</strain>
    </source>
</reference>
<dbReference type="RefSeq" id="XP_033386711.1">
    <property type="nucleotide sequence ID" value="XM_033533786.1"/>
</dbReference>
<dbReference type="EMBL" id="ML978068">
    <property type="protein sequence ID" value="KAF2018372.1"/>
    <property type="molecule type" value="Genomic_DNA"/>
</dbReference>
<feature type="region of interest" description="Disordered" evidence="1">
    <location>
        <begin position="992"/>
        <end position="1034"/>
    </location>
</feature>
<feature type="compositionally biased region" description="Polar residues" evidence="1">
    <location>
        <begin position="1076"/>
        <end position="1092"/>
    </location>
</feature>